<keyword evidence="8" id="KW-1185">Reference proteome</keyword>
<protein>
    <submittedName>
        <fullName evidence="7">Ion transport protein-domain-containing protein</fullName>
    </submittedName>
</protein>
<dbReference type="InterPro" id="IPR028744">
    <property type="entry name" value="CatSper4"/>
</dbReference>
<dbReference type="PANTHER" id="PTHR47077">
    <property type="entry name" value="ION_TRANS DOMAIN-CONTAINING PROTEIN"/>
    <property type="match status" value="1"/>
</dbReference>
<dbReference type="GO" id="GO:0030317">
    <property type="term" value="P:flagellated sperm motility"/>
    <property type="evidence" value="ECO:0007669"/>
    <property type="project" value="InterPro"/>
</dbReference>
<dbReference type="GO" id="GO:0006814">
    <property type="term" value="P:sodium ion transport"/>
    <property type="evidence" value="ECO:0007669"/>
    <property type="project" value="TreeGrafter"/>
</dbReference>
<dbReference type="GO" id="GO:0005227">
    <property type="term" value="F:calcium-activated cation channel activity"/>
    <property type="evidence" value="ECO:0007669"/>
    <property type="project" value="InterPro"/>
</dbReference>
<comment type="subcellular location">
    <subcellularLocation>
        <location evidence="1">Membrane</location>
        <topology evidence="1">Multi-pass membrane protein</topology>
    </subcellularLocation>
</comment>
<dbReference type="SUPFAM" id="SSF81324">
    <property type="entry name" value="Voltage-gated potassium channels"/>
    <property type="match status" value="1"/>
</dbReference>
<feature type="non-terminal residue" evidence="7">
    <location>
        <position position="1"/>
    </location>
</feature>
<dbReference type="AlphaFoldDB" id="A0A4P9W7Y4"/>
<evidence type="ECO:0000313" key="8">
    <source>
        <dbReference type="Proteomes" id="UP000269721"/>
    </source>
</evidence>
<keyword evidence="2 5" id="KW-0812">Transmembrane</keyword>
<dbReference type="EMBL" id="KZ998345">
    <property type="protein sequence ID" value="RKO86266.1"/>
    <property type="molecule type" value="Genomic_DNA"/>
</dbReference>
<feature type="transmembrane region" description="Helical" evidence="5">
    <location>
        <begin position="89"/>
        <end position="107"/>
    </location>
</feature>
<feature type="transmembrane region" description="Helical" evidence="5">
    <location>
        <begin position="221"/>
        <end position="241"/>
    </location>
</feature>
<dbReference type="GO" id="GO:0036128">
    <property type="term" value="C:CatSper complex"/>
    <property type="evidence" value="ECO:0007669"/>
    <property type="project" value="InterPro"/>
</dbReference>
<evidence type="ECO:0000259" key="6">
    <source>
        <dbReference type="Pfam" id="PF00520"/>
    </source>
</evidence>
<reference evidence="8" key="1">
    <citation type="journal article" date="2018" name="Nat. Microbiol.">
        <title>Leveraging single-cell genomics to expand the fungal tree of life.</title>
        <authorList>
            <person name="Ahrendt S.R."/>
            <person name="Quandt C.A."/>
            <person name="Ciobanu D."/>
            <person name="Clum A."/>
            <person name="Salamov A."/>
            <person name="Andreopoulos B."/>
            <person name="Cheng J.F."/>
            <person name="Woyke T."/>
            <person name="Pelin A."/>
            <person name="Henrissat B."/>
            <person name="Reynolds N.K."/>
            <person name="Benny G.L."/>
            <person name="Smith M.E."/>
            <person name="James T.Y."/>
            <person name="Grigoriev I.V."/>
        </authorList>
    </citation>
    <scope>NUCLEOTIDE SEQUENCE [LARGE SCALE GENOMIC DNA]</scope>
</reference>
<feature type="transmembrane region" description="Helical" evidence="5">
    <location>
        <begin position="192"/>
        <end position="214"/>
    </location>
</feature>
<proteinExistence type="predicted"/>
<organism evidence="7 8">
    <name type="scientific">Blyttiomyces helicus</name>
    <dbReference type="NCBI Taxonomy" id="388810"/>
    <lineage>
        <taxon>Eukaryota</taxon>
        <taxon>Fungi</taxon>
        <taxon>Fungi incertae sedis</taxon>
        <taxon>Chytridiomycota</taxon>
        <taxon>Chytridiomycota incertae sedis</taxon>
        <taxon>Chytridiomycetes</taxon>
        <taxon>Chytridiomycetes incertae sedis</taxon>
        <taxon>Blyttiomyces</taxon>
    </lineage>
</organism>
<evidence type="ECO:0000256" key="1">
    <source>
        <dbReference type="ARBA" id="ARBA00004141"/>
    </source>
</evidence>
<feature type="transmembrane region" description="Helical" evidence="5">
    <location>
        <begin position="40"/>
        <end position="57"/>
    </location>
</feature>
<dbReference type="InterPro" id="IPR027359">
    <property type="entry name" value="Volt_channel_dom_sf"/>
</dbReference>
<evidence type="ECO:0000256" key="3">
    <source>
        <dbReference type="ARBA" id="ARBA00022989"/>
    </source>
</evidence>
<sequence length="449" mass="50882">NVTKREQKHINFSDIVDMDDEAFETHVSEDLAARLGEGDMFRLAMIIAIFFNALLIATQTYSDVIDYILLAIFSMEIVFKWYYGFQTFWMDWWNIFDFSIIAISLVGPGWKVSGSGAAGGGHNHTTSRKVRKSLLKVVPLVRGAGSALTFVATDTRVRTLRILRSLRALRSISFFRGMAFVAGTILDSLPDMANIIVLLLITMFIWAVVGVTLFSATLPAYFGDLGSTMFTLFIMVTQIGWVEIFDELEAAGMFTIAALYFSSFMLVGAFILMKIIIAVVVANLEESYNMQRKDVKRKNRRLKSDSTQGHKRFQRPIVSMPAGDDPVWTTQIPYEVPDFDKISKTKLENYFLILSIIEENLAEYVKIKEALTEIQLELKVTNLHDLGDPDETDKSADDLGSDLSSLFTSTSWSGRIRSPCTFWTWKHRDNRVGERRKGVILWREGVSEE</sequence>
<keyword evidence="4 5" id="KW-0472">Membrane</keyword>
<name>A0A4P9W7Y4_9FUNG</name>
<gene>
    <name evidence="7" type="ORF">BDK51DRAFT_27807</name>
</gene>
<evidence type="ECO:0000256" key="4">
    <source>
        <dbReference type="ARBA" id="ARBA00023136"/>
    </source>
</evidence>
<dbReference type="Pfam" id="PF00520">
    <property type="entry name" value="Ion_trans"/>
    <property type="match status" value="1"/>
</dbReference>
<dbReference type="Proteomes" id="UP000269721">
    <property type="component" value="Unassembled WGS sequence"/>
</dbReference>
<feature type="transmembrane region" description="Helical" evidence="5">
    <location>
        <begin position="253"/>
        <end position="284"/>
    </location>
</feature>
<feature type="domain" description="Ion transport" evidence="6">
    <location>
        <begin position="41"/>
        <end position="289"/>
    </location>
</feature>
<evidence type="ECO:0000313" key="7">
    <source>
        <dbReference type="EMBL" id="RKO86266.1"/>
    </source>
</evidence>
<dbReference type="InterPro" id="IPR005821">
    <property type="entry name" value="Ion_trans_dom"/>
</dbReference>
<accession>A0A4P9W7Y4</accession>
<feature type="transmembrane region" description="Helical" evidence="5">
    <location>
        <begin position="64"/>
        <end position="83"/>
    </location>
</feature>
<dbReference type="Gene3D" id="1.20.120.350">
    <property type="entry name" value="Voltage-gated potassium channels. Chain C"/>
    <property type="match status" value="1"/>
</dbReference>
<keyword evidence="3 5" id="KW-1133">Transmembrane helix</keyword>
<dbReference type="OrthoDB" id="416585at2759"/>
<dbReference type="PANTHER" id="PTHR47077:SF1">
    <property type="entry name" value="CATION CHANNEL SPERM-ASSOCIATED PROTEIN 4"/>
    <property type="match status" value="1"/>
</dbReference>
<evidence type="ECO:0000256" key="5">
    <source>
        <dbReference type="SAM" id="Phobius"/>
    </source>
</evidence>
<evidence type="ECO:0000256" key="2">
    <source>
        <dbReference type="ARBA" id="ARBA00022692"/>
    </source>
</evidence>
<dbReference type="Gene3D" id="1.10.287.70">
    <property type="match status" value="1"/>
</dbReference>
<dbReference type="GO" id="GO:0005245">
    <property type="term" value="F:voltage-gated calcium channel activity"/>
    <property type="evidence" value="ECO:0007669"/>
    <property type="project" value="TreeGrafter"/>
</dbReference>